<feature type="domain" description="HTH lacI-type" evidence="4">
    <location>
        <begin position="10"/>
        <end position="64"/>
    </location>
</feature>
<sequence>MTISQKNARITIRTVAADAGVSVAAVSKVLRNAYGVSEDLRSRVEASIARLGYRPRAAARAMRGQADTIGVLLPDIRNPFFSDIMDGVHAALERTRYQSLVGISQSAWSIELALVDAMTDRPMDGLILVAPRMSAADVTVTALRTPTVLIGHHEPDATLFDTVNDDDELGARLVVGHLVAAGYTDIAFLSLAMEDPMNLVVTSRREIGYRAAMVEHGLSAHIDIVRASGSPRASQAAARRLLQGRQRPQAIFCWTDFIALEVLSVARELGLCVPRDLAVVGYDNTSYCDLLQNDLTSVDQSGQVLGLQAARLLIERIKGRTTAEHFLATPRLVARGSSRPRSPERETL</sequence>
<dbReference type="STRING" id="443610.VE25_09885"/>
<dbReference type="Gene3D" id="3.40.50.2300">
    <property type="match status" value="2"/>
</dbReference>
<dbReference type="Proteomes" id="UP000033632">
    <property type="component" value="Unassembled WGS sequence"/>
</dbReference>
<dbReference type="InterPro" id="IPR000843">
    <property type="entry name" value="HTH_LacI"/>
</dbReference>
<dbReference type="AlphaFoldDB" id="A0A0F5FSV0"/>
<dbReference type="PROSITE" id="PS50932">
    <property type="entry name" value="HTH_LACI_2"/>
    <property type="match status" value="1"/>
</dbReference>
<evidence type="ECO:0000256" key="3">
    <source>
        <dbReference type="ARBA" id="ARBA00023163"/>
    </source>
</evidence>
<keyword evidence="2" id="KW-0238">DNA-binding</keyword>
<dbReference type="SUPFAM" id="SSF53822">
    <property type="entry name" value="Periplasmic binding protein-like I"/>
    <property type="match status" value="1"/>
</dbReference>
<evidence type="ECO:0000259" key="4">
    <source>
        <dbReference type="PROSITE" id="PS50932"/>
    </source>
</evidence>
<accession>A0A0F5FSV0</accession>
<protein>
    <recommendedName>
        <fullName evidence="4">HTH lacI-type domain-containing protein</fullName>
    </recommendedName>
</protein>
<evidence type="ECO:0000256" key="2">
    <source>
        <dbReference type="ARBA" id="ARBA00023125"/>
    </source>
</evidence>
<evidence type="ECO:0000313" key="6">
    <source>
        <dbReference type="Proteomes" id="UP000033632"/>
    </source>
</evidence>
<dbReference type="PANTHER" id="PTHR30146">
    <property type="entry name" value="LACI-RELATED TRANSCRIPTIONAL REPRESSOR"/>
    <property type="match status" value="1"/>
</dbReference>
<organism evidence="5 6">
    <name type="scientific">Devosia geojensis</name>
    <dbReference type="NCBI Taxonomy" id="443610"/>
    <lineage>
        <taxon>Bacteria</taxon>
        <taxon>Pseudomonadati</taxon>
        <taxon>Pseudomonadota</taxon>
        <taxon>Alphaproteobacteria</taxon>
        <taxon>Hyphomicrobiales</taxon>
        <taxon>Devosiaceae</taxon>
        <taxon>Devosia</taxon>
    </lineage>
</organism>
<dbReference type="SUPFAM" id="SSF47413">
    <property type="entry name" value="lambda repressor-like DNA-binding domains"/>
    <property type="match status" value="1"/>
</dbReference>
<keyword evidence="1" id="KW-0805">Transcription regulation</keyword>
<dbReference type="EMBL" id="JZEX01000104">
    <property type="protein sequence ID" value="KKB11949.1"/>
    <property type="molecule type" value="Genomic_DNA"/>
</dbReference>
<dbReference type="PATRIC" id="fig|443610.3.peg.150"/>
<dbReference type="GO" id="GO:0000976">
    <property type="term" value="F:transcription cis-regulatory region binding"/>
    <property type="evidence" value="ECO:0007669"/>
    <property type="project" value="TreeGrafter"/>
</dbReference>
<dbReference type="RefSeq" id="WP_046108453.1">
    <property type="nucleotide sequence ID" value="NZ_JZEX01000104.1"/>
</dbReference>
<dbReference type="CDD" id="cd06267">
    <property type="entry name" value="PBP1_LacI_sugar_binding-like"/>
    <property type="match status" value="1"/>
</dbReference>
<dbReference type="SMART" id="SM00354">
    <property type="entry name" value="HTH_LACI"/>
    <property type="match status" value="1"/>
</dbReference>
<dbReference type="InterPro" id="IPR028082">
    <property type="entry name" value="Peripla_BP_I"/>
</dbReference>
<dbReference type="Pfam" id="PF00356">
    <property type="entry name" value="LacI"/>
    <property type="match status" value="1"/>
</dbReference>
<name>A0A0F5FSV0_9HYPH</name>
<dbReference type="PANTHER" id="PTHR30146:SF109">
    <property type="entry name" value="HTH-TYPE TRANSCRIPTIONAL REGULATOR GALS"/>
    <property type="match status" value="1"/>
</dbReference>
<evidence type="ECO:0000313" key="5">
    <source>
        <dbReference type="EMBL" id="KKB11949.1"/>
    </source>
</evidence>
<dbReference type="GO" id="GO:0003700">
    <property type="term" value="F:DNA-binding transcription factor activity"/>
    <property type="evidence" value="ECO:0007669"/>
    <property type="project" value="TreeGrafter"/>
</dbReference>
<proteinExistence type="predicted"/>
<keyword evidence="6" id="KW-1185">Reference proteome</keyword>
<dbReference type="InterPro" id="IPR010982">
    <property type="entry name" value="Lambda_DNA-bd_dom_sf"/>
</dbReference>
<dbReference type="OrthoDB" id="8433438at2"/>
<dbReference type="CDD" id="cd01392">
    <property type="entry name" value="HTH_LacI"/>
    <property type="match status" value="1"/>
</dbReference>
<reference evidence="5 6" key="1">
    <citation type="submission" date="2015-03" db="EMBL/GenBank/DDBJ databases">
        <authorList>
            <person name="Hassan Y.I."/>
            <person name="Lepp D."/>
            <person name="Li X.-Z."/>
            <person name="Zhou T."/>
        </authorList>
    </citation>
    <scope>NUCLEOTIDE SEQUENCE [LARGE SCALE GENOMIC DNA]</scope>
    <source>
        <strain evidence="5 6">BD-c194</strain>
    </source>
</reference>
<keyword evidence="3" id="KW-0804">Transcription</keyword>
<dbReference type="Gene3D" id="1.10.260.40">
    <property type="entry name" value="lambda repressor-like DNA-binding domains"/>
    <property type="match status" value="1"/>
</dbReference>
<gene>
    <name evidence="5" type="ORF">VE25_09885</name>
</gene>
<dbReference type="Pfam" id="PF13377">
    <property type="entry name" value="Peripla_BP_3"/>
    <property type="match status" value="1"/>
</dbReference>
<comment type="caution">
    <text evidence="5">The sequence shown here is derived from an EMBL/GenBank/DDBJ whole genome shotgun (WGS) entry which is preliminary data.</text>
</comment>
<evidence type="ECO:0000256" key="1">
    <source>
        <dbReference type="ARBA" id="ARBA00023015"/>
    </source>
</evidence>
<dbReference type="InterPro" id="IPR046335">
    <property type="entry name" value="LacI/GalR-like_sensor"/>
</dbReference>